<feature type="transmembrane region" description="Helical" evidence="1">
    <location>
        <begin position="245"/>
        <end position="264"/>
    </location>
</feature>
<dbReference type="Pfam" id="PF10318">
    <property type="entry name" value="7TM_GPCR_Srh"/>
    <property type="match status" value="1"/>
</dbReference>
<feature type="transmembrane region" description="Helical" evidence="1">
    <location>
        <begin position="210"/>
        <end position="233"/>
    </location>
</feature>
<reference evidence="3" key="2">
    <citation type="submission" date="2020-10" db="UniProtKB">
        <authorList>
            <consortium name="WormBaseParasite"/>
        </authorList>
    </citation>
    <scope>IDENTIFICATION</scope>
</reference>
<keyword evidence="1" id="KW-0472">Membrane</keyword>
<keyword evidence="1" id="KW-1133">Transmembrane helix</keyword>
<name>A0A7E4UV11_PANRE</name>
<keyword evidence="1" id="KW-0812">Transmembrane</keyword>
<proteinExistence type="predicted"/>
<keyword evidence="2" id="KW-1185">Reference proteome</keyword>
<dbReference type="SUPFAM" id="SSF81321">
    <property type="entry name" value="Family A G protein-coupled receptor-like"/>
    <property type="match status" value="1"/>
</dbReference>
<evidence type="ECO:0000256" key="1">
    <source>
        <dbReference type="SAM" id="Phobius"/>
    </source>
</evidence>
<dbReference type="Proteomes" id="UP000492821">
    <property type="component" value="Unassembled WGS sequence"/>
</dbReference>
<feature type="transmembrane region" description="Helical" evidence="1">
    <location>
        <begin position="55"/>
        <end position="79"/>
    </location>
</feature>
<dbReference type="WBParaSite" id="Pan_g13062.t1">
    <property type="protein sequence ID" value="Pan_g13062.t1"/>
    <property type="gene ID" value="Pan_g13062"/>
</dbReference>
<organism evidence="2 3">
    <name type="scientific">Panagrellus redivivus</name>
    <name type="common">Microworm</name>
    <dbReference type="NCBI Taxonomy" id="6233"/>
    <lineage>
        <taxon>Eukaryota</taxon>
        <taxon>Metazoa</taxon>
        <taxon>Ecdysozoa</taxon>
        <taxon>Nematoda</taxon>
        <taxon>Chromadorea</taxon>
        <taxon>Rhabditida</taxon>
        <taxon>Tylenchina</taxon>
        <taxon>Panagrolaimomorpha</taxon>
        <taxon>Panagrolaimoidea</taxon>
        <taxon>Panagrolaimidae</taxon>
        <taxon>Panagrellus</taxon>
    </lineage>
</organism>
<feature type="transmembrane region" description="Helical" evidence="1">
    <location>
        <begin position="100"/>
        <end position="119"/>
    </location>
</feature>
<sequence length="312" mass="35331">MHSKSLGTFKYYLLNQTIWAQLLETVITVYSPVFLCPYISGFQSGFLRTVASPQLTNILSIFGYCFFINTVLGVFLSLLNRLIFTFHPNLKRYLHNKYTFAGIIVLHLTMHFLVAILMLNTMEDAIGERKIIIAETQNALQQFFKEPSLIYVSEYGGFTRLAISALFFLIVIFNCILLFCVTVFIINVVLHRKTSRTISNSASPLIVSSLVQSFLCLTLLFLPAGCLTFVWGFRIENSANVVNALFFLANIHGTVDMFCILIFVKPYRSYCYKLFSRVGRKVTGQSSIESSGVPMMMISPVNVKNVTVGYIR</sequence>
<evidence type="ECO:0000313" key="3">
    <source>
        <dbReference type="WBParaSite" id="Pan_g13062.t1"/>
    </source>
</evidence>
<dbReference type="AlphaFoldDB" id="A0A7E4UV11"/>
<accession>A0A7E4UV11</accession>
<evidence type="ECO:0000313" key="2">
    <source>
        <dbReference type="Proteomes" id="UP000492821"/>
    </source>
</evidence>
<feature type="transmembrane region" description="Helical" evidence="1">
    <location>
        <begin position="161"/>
        <end position="190"/>
    </location>
</feature>
<reference evidence="2" key="1">
    <citation type="journal article" date="2013" name="Genetics">
        <title>The draft genome and transcriptome of Panagrellus redivivus are shaped by the harsh demands of a free-living lifestyle.</title>
        <authorList>
            <person name="Srinivasan J."/>
            <person name="Dillman A.R."/>
            <person name="Macchietto M.G."/>
            <person name="Heikkinen L."/>
            <person name="Lakso M."/>
            <person name="Fracchia K.M."/>
            <person name="Antoshechkin I."/>
            <person name="Mortazavi A."/>
            <person name="Wong G."/>
            <person name="Sternberg P.W."/>
        </authorList>
    </citation>
    <scope>NUCLEOTIDE SEQUENCE [LARGE SCALE GENOMIC DNA]</scope>
    <source>
        <strain evidence="2">MT8872</strain>
    </source>
</reference>
<protein>
    <submittedName>
        <fullName evidence="3">Serpentine Receptor, class H</fullName>
    </submittedName>
</protein>
<feature type="transmembrane region" description="Helical" evidence="1">
    <location>
        <begin position="12"/>
        <end position="35"/>
    </location>
</feature>
<dbReference type="InterPro" id="IPR019422">
    <property type="entry name" value="7TM_GPCR_serpentine_rcpt_Srh"/>
</dbReference>